<evidence type="ECO:0000313" key="2">
    <source>
        <dbReference type="EMBL" id="CAA9209729.1"/>
    </source>
</evidence>
<gene>
    <name evidence="2" type="ORF">AVDCRST_MAG76-51</name>
</gene>
<feature type="compositionally biased region" description="Low complexity" evidence="1">
    <location>
        <begin position="16"/>
        <end position="33"/>
    </location>
</feature>
<feature type="non-terminal residue" evidence="2">
    <location>
        <position position="1"/>
    </location>
</feature>
<sequence>REHGQPAPAPRHGRAARGPAPGRAVRPVAGGRPAVVRVRHRRLFRSHRVVTQGAAARGRRTAPPLARPGRGAGPHLRGRV</sequence>
<feature type="non-terminal residue" evidence="2">
    <location>
        <position position="80"/>
    </location>
</feature>
<feature type="region of interest" description="Disordered" evidence="1">
    <location>
        <begin position="1"/>
        <end position="33"/>
    </location>
</feature>
<name>A0A6J4H192_9ACTN</name>
<feature type="region of interest" description="Disordered" evidence="1">
    <location>
        <begin position="48"/>
        <end position="80"/>
    </location>
</feature>
<proteinExistence type="predicted"/>
<evidence type="ECO:0000256" key="1">
    <source>
        <dbReference type="SAM" id="MobiDB-lite"/>
    </source>
</evidence>
<protein>
    <submittedName>
        <fullName evidence="2">Uncharacterized protein</fullName>
    </submittedName>
</protein>
<reference evidence="2" key="1">
    <citation type="submission" date="2020-02" db="EMBL/GenBank/DDBJ databases">
        <authorList>
            <person name="Meier V. D."/>
        </authorList>
    </citation>
    <scope>NUCLEOTIDE SEQUENCE</scope>
    <source>
        <strain evidence="2">AVDCRST_MAG76</strain>
    </source>
</reference>
<accession>A0A6J4H192</accession>
<dbReference type="AlphaFoldDB" id="A0A6J4H192"/>
<feature type="compositionally biased region" description="Low complexity" evidence="1">
    <location>
        <begin position="49"/>
        <end position="69"/>
    </location>
</feature>
<dbReference type="EMBL" id="CADCSZ010000003">
    <property type="protein sequence ID" value="CAA9209729.1"/>
    <property type="molecule type" value="Genomic_DNA"/>
</dbReference>
<organism evidence="2">
    <name type="scientific">uncultured Acidimicrobiales bacterium</name>
    <dbReference type="NCBI Taxonomy" id="310071"/>
    <lineage>
        <taxon>Bacteria</taxon>
        <taxon>Bacillati</taxon>
        <taxon>Actinomycetota</taxon>
        <taxon>Acidimicrobiia</taxon>
        <taxon>Acidimicrobiales</taxon>
        <taxon>environmental samples</taxon>
    </lineage>
</organism>